<evidence type="ECO:0000313" key="2">
    <source>
        <dbReference type="EMBL" id="KAJ0974826.1"/>
    </source>
</evidence>
<keyword evidence="1" id="KW-0472">Membrane</keyword>
<feature type="transmembrane region" description="Helical" evidence="1">
    <location>
        <begin position="17"/>
        <end position="36"/>
    </location>
</feature>
<accession>A0A9D5CJZ4</accession>
<proteinExistence type="predicted"/>
<sequence>MESKEEGNCPSVASKDYMVMISVAFLVILFSVQRFGTSKVVTLHRRFIEMKYLTEVSMHSLSVSFYMRLIGECWDPEPLDIVMLEMFIIMLLKLFFKRSSSLGPVEGCKLIRKEKHLHQIKSSSFKNLITKKSRGCQLAIKQCGTSGTRACISAYRACNEIFNSILEIVGNINIWSKDLFVNLFGVGENAFDCWIRLAQMDVNS</sequence>
<gene>
    <name evidence="2" type="ORF">J5N97_016791</name>
</gene>
<name>A0A9D5CJZ4_9LILI</name>
<keyword evidence="1" id="KW-0812">Transmembrane</keyword>
<dbReference type="EMBL" id="JAGGNH010000004">
    <property type="protein sequence ID" value="KAJ0974826.1"/>
    <property type="molecule type" value="Genomic_DNA"/>
</dbReference>
<evidence type="ECO:0000313" key="3">
    <source>
        <dbReference type="Proteomes" id="UP001085076"/>
    </source>
</evidence>
<keyword evidence="1" id="KW-1133">Transmembrane helix</keyword>
<organism evidence="2 3">
    <name type="scientific">Dioscorea zingiberensis</name>
    <dbReference type="NCBI Taxonomy" id="325984"/>
    <lineage>
        <taxon>Eukaryota</taxon>
        <taxon>Viridiplantae</taxon>
        <taxon>Streptophyta</taxon>
        <taxon>Embryophyta</taxon>
        <taxon>Tracheophyta</taxon>
        <taxon>Spermatophyta</taxon>
        <taxon>Magnoliopsida</taxon>
        <taxon>Liliopsida</taxon>
        <taxon>Dioscoreales</taxon>
        <taxon>Dioscoreaceae</taxon>
        <taxon>Dioscorea</taxon>
    </lineage>
</organism>
<reference evidence="2" key="1">
    <citation type="submission" date="2021-03" db="EMBL/GenBank/DDBJ databases">
        <authorList>
            <person name="Li Z."/>
            <person name="Yang C."/>
        </authorList>
    </citation>
    <scope>NUCLEOTIDE SEQUENCE</scope>
    <source>
        <strain evidence="2">Dzin_1.0</strain>
        <tissue evidence="2">Leaf</tissue>
    </source>
</reference>
<evidence type="ECO:0000256" key="1">
    <source>
        <dbReference type="SAM" id="Phobius"/>
    </source>
</evidence>
<dbReference type="AlphaFoldDB" id="A0A9D5CJZ4"/>
<dbReference type="OrthoDB" id="443318at2759"/>
<reference evidence="2" key="2">
    <citation type="journal article" date="2022" name="Hortic Res">
        <title>The genome of Dioscorea zingiberensis sheds light on the biosynthesis, origin and evolution of the medicinally important diosgenin saponins.</title>
        <authorList>
            <person name="Li Y."/>
            <person name="Tan C."/>
            <person name="Li Z."/>
            <person name="Guo J."/>
            <person name="Li S."/>
            <person name="Chen X."/>
            <person name="Wang C."/>
            <person name="Dai X."/>
            <person name="Yang H."/>
            <person name="Song W."/>
            <person name="Hou L."/>
            <person name="Xu J."/>
            <person name="Tong Z."/>
            <person name="Xu A."/>
            <person name="Yuan X."/>
            <person name="Wang W."/>
            <person name="Yang Q."/>
            <person name="Chen L."/>
            <person name="Sun Z."/>
            <person name="Wang K."/>
            <person name="Pan B."/>
            <person name="Chen J."/>
            <person name="Bao Y."/>
            <person name="Liu F."/>
            <person name="Qi X."/>
            <person name="Gang D.R."/>
            <person name="Wen J."/>
            <person name="Li J."/>
        </authorList>
    </citation>
    <scope>NUCLEOTIDE SEQUENCE</scope>
    <source>
        <strain evidence="2">Dzin_1.0</strain>
    </source>
</reference>
<dbReference type="Proteomes" id="UP001085076">
    <property type="component" value="Miscellaneous, Linkage group lg04"/>
</dbReference>
<keyword evidence="3" id="KW-1185">Reference proteome</keyword>
<comment type="caution">
    <text evidence="2">The sequence shown here is derived from an EMBL/GenBank/DDBJ whole genome shotgun (WGS) entry which is preliminary data.</text>
</comment>
<protein>
    <submittedName>
        <fullName evidence="2">Uncharacterized protein</fullName>
    </submittedName>
</protein>